<feature type="coiled-coil region" evidence="1">
    <location>
        <begin position="434"/>
        <end position="468"/>
    </location>
</feature>
<dbReference type="Gene3D" id="3.40.50.300">
    <property type="entry name" value="P-loop containing nucleotide triphosphate hydrolases"/>
    <property type="match status" value="2"/>
</dbReference>
<dbReference type="AlphaFoldDB" id="A0A9D9EMR0"/>
<evidence type="ECO:0000259" key="3">
    <source>
        <dbReference type="Pfam" id="PF13086"/>
    </source>
</evidence>
<evidence type="ECO:0000259" key="2">
    <source>
        <dbReference type="Pfam" id="PF10881"/>
    </source>
</evidence>
<dbReference type="PANTHER" id="PTHR10887:SF495">
    <property type="entry name" value="HELICASE SENATAXIN ISOFORM X1-RELATED"/>
    <property type="match status" value="1"/>
</dbReference>
<dbReference type="PANTHER" id="PTHR10887">
    <property type="entry name" value="DNA2/NAM7 HELICASE FAMILY"/>
    <property type="match status" value="1"/>
</dbReference>
<dbReference type="InterPro" id="IPR041677">
    <property type="entry name" value="DNA2/NAM7_AAA_11"/>
</dbReference>
<name>A0A9D9EMR0_9SPIR</name>
<dbReference type="Proteomes" id="UP000823616">
    <property type="component" value="Unassembled WGS sequence"/>
</dbReference>
<dbReference type="SUPFAM" id="SSF52540">
    <property type="entry name" value="P-loop containing nucleoside triphosphate hydrolases"/>
    <property type="match status" value="1"/>
</dbReference>
<dbReference type="InterPro" id="IPR027417">
    <property type="entry name" value="P-loop_NTPase"/>
</dbReference>
<gene>
    <name evidence="5" type="ORF">IAA96_04550</name>
</gene>
<accession>A0A9D9EMR0</accession>
<feature type="domain" description="DNA2/NAM7 helicase helicase" evidence="3">
    <location>
        <begin position="328"/>
        <end position="637"/>
    </location>
</feature>
<dbReference type="InterPro" id="IPR024402">
    <property type="entry name" value="DUF2726"/>
</dbReference>
<dbReference type="InterPro" id="IPR041679">
    <property type="entry name" value="DNA2/NAM7-like_C"/>
</dbReference>
<proteinExistence type="predicted"/>
<dbReference type="InterPro" id="IPR047187">
    <property type="entry name" value="SF1_C_Upf1"/>
</dbReference>
<dbReference type="Gene3D" id="3.40.960.10">
    <property type="entry name" value="VSR Endonuclease"/>
    <property type="match status" value="1"/>
</dbReference>
<evidence type="ECO:0000256" key="1">
    <source>
        <dbReference type="SAM" id="Coils"/>
    </source>
</evidence>
<reference evidence="5" key="1">
    <citation type="submission" date="2020-10" db="EMBL/GenBank/DDBJ databases">
        <authorList>
            <person name="Gilroy R."/>
        </authorList>
    </citation>
    <scope>NUCLEOTIDE SEQUENCE</scope>
    <source>
        <strain evidence="5">B3-4054</strain>
    </source>
</reference>
<dbReference type="Pfam" id="PF13087">
    <property type="entry name" value="AAA_12"/>
    <property type="match status" value="1"/>
</dbReference>
<sequence>MRYAEIGEKILQAVFQNKWLSVEYKNKKNEISRYWLGIQDIDQEKELLSGEGFHLMLHSITAMAGLNLRSIISAKPIDESWYNVPENLKEKIRRYPNRFQSLFGYFPDLNILDYLFECAKLNTTPYRSDYSLLENFDGDLLKDGEYKLKPEQFRRLISGFQANAKNNSVWNITKYLCMNILSIYTKKGLYVLAYKALRLDVKRQILIPEGKITVCRQFKIGKKEEENIRFFLDNDEQEWLDDFEQNQEKIKNAITKKLNFPAGKIDDLPYIIPLSRDISLNLEREYDFIKTQIKNGTASDPLRAFFGALTKPPVRRKNYPLALLSGKVNLDQLLAIYHAIKYPLCYIQGPPGTGKTTTILNTIFSAFFNDKTLLLSSFNNHPIDSICGTLHKIQYRGKYIPFPVFRIGRKEVILNSLNFWRERFYEFQNTPVYSDTLERNKEKEKAKSEKLTELLKLYEEKIDLEERENTIERILLISNNMTYQFHLEAGQLQNVKRRIQEIGEIQNEDVLNLVYSDQNELLKYMYYSSIIFVRQIGSKENTDFLEILQTENEEEKLKLFNAFLKDKENIRRFLKIFPVIAGTCISCGKIGDPDVYFDMTVMDEAGQCDTAYSLVPILRGKQLMLVGDPQQLAPVIVLDSQVNEALKKIYRLPEEYDYIKNSVYKVFLAADSVSREILLRYHYRCAPEIISFNNEKYYNNLLKVERKSSGKFPLVFCNIQEEQALEKNLAPEEAREAVRYAKEHPEKTIGIITPFVKQKELIRQQIEEENLKNVSCGTVHAFQGDEKDVVLLSLAISGKTPVQTYEWLKNNRELVNVATSRAKNQLIVFGCEREIQRLHEIGVQEEHSEENTKCLNPGKIDDIYDLVNYIKTKGSYKITPYKASSRALGLKPFSTETEEEFLTTLGHALDNVINRPGKCSVKKEVPISAVFEADPVEPDLFYKGRFDFVLFERGIDKKERAVLAIELDGKEHAEKQAVIRRDRKKNEICARHRLQLIRVDNTYARRYYYIKNILAKFFAEK</sequence>
<feature type="domain" description="DNA2/NAM7 helicase-like C-terminal" evidence="4">
    <location>
        <begin position="673"/>
        <end position="832"/>
    </location>
</feature>
<reference evidence="5" key="2">
    <citation type="journal article" date="2021" name="PeerJ">
        <title>Extensive microbial diversity within the chicken gut microbiome revealed by metagenomics and culture.</title>
        <authorList>
            <person name="Gilroy R."/>
            <person name="Ravi A."/>
            <person name="Getino M."/>
            <person name="Pursley I."/>
            <person name="Horton D.L."/>
            <person name="Alikhan N.F."/>
            <person name="Baker D."/>
            <person name="Gharbi K."/>
            <person name="Hall N."/>
            <person name="Watson M."/>
            <person name="Adriaenssens E.M."/>
            <person name="Foster-Nyarko E."/>
            <person name="Jarju S."/>
            <person name="Secka A."/>
            <person name="Antonio M."/>
            <person name="Oren A."/>
            <person name="Chaudhuri R.R."/>
            <person name="La Ragione R."/>
            <person name="Hildebrand F."/>
            <person name="Pallen M.J."/>
        </authorList>
    </citation>
    <scope>NUCLEOTIDE SEQUENCE</scope>
    <source>
        <strain evidence="5">B3-4054</strain>
    </source>
</reference>
<dbReference type="EMBL" id="JADIMS010000075">
    <property type="protein sequence ID" value="MBO8450358.1"/>
    <property type="molecule type" value="Genomic_DNA"/>
</dbReference>
<dbReference type="Pfam" id="PF13086">
    <property type="entry name" value="AAA_11"/>
    <property type="match status" value="1"/>
</dbReference>
<feature type="domain" description="DUF2726" evidence="2">
    <location>
        <begin position="943"/>
        <end position="1005"/>
    </location>
</feature>
<keyword evidence="1" id="KW-0175">Coiled coil</keyword>
<dbReference type="Pfam" id="PF10881">
    <property type="entry name" value="DUF2726"/>
    <property type="match status" value="1"/>
</dbReference>
<comment type="caution">
    <text evidence="5">The sequence shown here is derived from an EMBL/GenBank/DDBJ whole genome shotgun (WGS) entry which is preliminary data.</text>
</comment>
<protein>
    <submittedName>
        <fullName evidence="5">DUF2726 domain-containing protein</fullName>
    </submittedName>
</protein>
<evidence type="ECO:0000313" key="6">
    <source>
        <dbReference type="Proteomes" id="UP000823616"/>
    </source>
</evidence>
<dbReference type="CDD" id="cd18808">
    <property type="entry name" value="SF1_C_Upf1"/>
    <property type="match status" value="1"/>
</dbReference>
<dbReference type="GO" id="GO:0004386">
    <property type="term" value="F:helicase activity"/>
    <property type="evidence" value="ECO:0007669"/>
    <property type="project" value="InterPro"/>
</dbReference>
<evidence type="ECO:0000259" key="4">
    <source>
        <dbReference type="Pfam" id="PF13087"/>
    </source>
</evidence>
<dbReference type="InterPro" id="IPR045055">
    <property type="entry name" value="DNA2/NAM7-like"/>
</dbReference>
<dbReference type="CDD" id="cd17934">
    <property type="entry name" value="DEXXQc_Upf1-like"/>
    <property type="match status" value="1"/>
</dbReference>
<organism evidence="5 6">
    <name type="scientific">Candidatus Avitreponema avistercoris</name>
    <dbReference type="NCBI Taxonomy" id="2840705"/>
    <lineage>
        <taxon>Bacteria</taxon>
        <taxon>Pseudomonadati</taxon>
        <taxon>Spirochaetota</taxon>
        <taxon>Spirochaetia</taxon>
        <taxon>Spirochaetales</taxon>
        <taxon>Candidatus Avitreponema</taxon>
    </lineage>
</organism>
<evidence type="ECO:0000313" key="5">
    <source>
        <dbReference type="EMBL" id="MBO8450358.1"/>
    </source>
</evidence>